<feature type="domain" description="Methyltransferase" evidence="2">
    <location>
        <begin position="119"/>
        <end position="244"/>
    </location>
</feature>
<dbReference type="KEGG" id="snep:Enr13x_42080"/>
<dbReference type="EMBL" id="CP037423">
    <property type="protein sequence ID" value="QDV44343.1"/>
    <property type="molecule type" value="Genomic_DNA"/>
</dbReference>
<protein>
    <submittedName>
        <fullName evidence="3">Demethylmenaquinone methyltransferase</fullName>
        <ecNumber evidence="3">2.1.1.163</ecNumber>
    </submittedName>
</protein>
<name>A0A518HU67_9BACT</name>
<dbReference type="Pfam" id="PF13847">
    <property type="entry name" value="Methyltransf_31"/>
    <property type="match status" value="1"/>
</dbReference>
<dbReference type="AlphaFoldDB" id="A0A518HU67"/>
<dbReference type="Proteomes" id="UP000319004">
    <property type="component" value="Chromosome"/>
</dbReference>
<dbReference type="InterPro" id="IPR025714">
    <property type="entry name" value="Methyltranfer_dom"/>
</dbReference>
<dbReference type="SUPFAM" id="SSF53335">
    <property type="entry name" value="S-adenosyl-L-methionine-dependent methyltransferases"/>
    <property type="match status" value="1"/>
</dbReference>
<keyword evidence="4" id="KW-1185">Reference proteome</keyword>
<evidence type="ECO:0000259" key="2">
    <source>
        <dbReference type="Pfam" id="PF13847"/>
    </source>
</evidence>
<dbReference type="PANTHER" id="PTHR43591">
    <property type="entry name" value="METHYLTRANSFERASE"/>
    <property type="match status" value="1"/>
</dbReference>
<keyword evidence="3" id="KW-0808">Transferase</keyword>
<gene>
    <name evidence="3" type="primary">ubiE_4</name>
    <name evidence="3" type="ORF">Enr13x_42080</name>
</gene>
<evidence type="ECO:0000313" key="3">
    <source>
        <dbReference type="EMBL" id="QDV44343.1"/>
    </source>
</evidence>
<feature type="compositionally biased region" description="Low complexity" evidence="1">
    <location>
        <begin position="59"/>
        <end position="68"/>
    </location>
</feature>
<dbReference type="GO" id="GO:0032259">
    <property type="term" value="P:methylation"/>
    <property type="evidence" value="ECO:0007669"/>
    <property type="project" value="UniProtKB-KW"/>
</dbReference>
<dbReference type="CDD" id="cd02440">
    <property type="entry name" value="AdoMet_MTases"/>
    <property type="match status" value="1"/>
</dbReference>
<dbReference type="EC" id="2.1.1.163" evidence="3"/>
<keyword evidence="3" id="KW-0489">Methyltransferase</keyword>
<reference evidence="3 4" key="1">
    <citation type="submission" date="2019-03" db="EMBL/GenBank/DDBJ databases">
        <title>Deep-cultivation of Planctomycetes and their phenomic and genomic characterization uncovers novel biology.</title>
        <authorList>
            <person name="Wiegand S."/>
            <person name="Jogler M."/>
            <person name="Boedeker C."/>
            <person name="Pinto D."/>
            <person name="Vollmers J."/>
            <person name="Rivas-Marin E."/>
            <person name="Kohn T."/>
            <person name="Peeters S.H."/>
            <person name="Heuer A."/>
            <person name="Rast P."/>
            <person name="Oberbeckmann S."/>
            <person name="Bunk B."/>
            <person name="Jeske O."/>
            <person name="Meyerdierks A."/>
            <person name="Storesund J.E."/>
            <person name="Kallscheuer N."/>
            <person name="Luecker S."/>
            <person name="Lage O.M."/>
            <person name="Pohl T."/>
            <person name="Merkel B.J."/>
            <person name="Hornburger P."/>
            <person name="Mueller R.-W."/>
            <person name="Bruemmer F."/>
            <person name="Labrenz M."/>
            <person name="Spormann A.M."/>
            <person name="Op den Camp H."/>
            <person name="Overmann J."/>
            <person name="Amann R."/>
            <person name="Jetten M.S.M."/>
            <person name="Mascher T."/>
            <person name="Medema M.H."/>
            <person name="Devos D.P."/>
            <person name="Kaster A.-K."/>
            <person name="Ovreas L."/>
            <person name="Rohde M."/>
            <person name="Galperin M.Y."/>
            <person name="Jogler C."/>
        </authorList>
    </citation>
    <scope>NUCLEOTIDE SEQUENCE [LARGE SCALE GENOMIC DNA]</scope>
    <source>
        <strain evidence="3 4">Enr13</strain>
    </source>
</reference>
<evidence type="ECO:0000313" key="4">
    <source>
        <dbReference type="Proteomes" id="UP000319004"/>
    </source>
</evidence>
<accession>A0A518HU67</accession>
<evidence type="ECO:0000256" key="1">
    <source>
        <dbReference type="SAM" id="MobiDB-lite"/>
    </source>
</evidence>
<dbReference type="Gene3D" id="3.40.50.150">
    <property type="entry name" value="Vaccinia Virus protein VP39"/>
    <property type="match status" value="1"/>
</dbReference>
<dbReference type="PANTHER" id="PTHR43591:SF24">
    <property type="entry name" value="2-METHOXY-6-POLYPRENYL-1,4-BENZOQUINOL METHYLASE, MITOCHONDRIAL"/>
    <property type="match status" value="1"/>
</dbReference>
<feature type="region of interest" description="Disordered" evidence="1">
    <location>
        <begin position="59"/>
        <end position="78"/>
    </location>
</feature>
<dbReference type="InterPro" id="IPR029063">
    <property type="entry name" value="SAM-dependent_MTases_sf"/>
</dbReference>
<proteinExistence type="predicted"/>
<organism evidence="3 4">
    <name type="scientific">Stieleria neptunia</name>
    <dbReference type="NCBI Taxonomy" id="2527979"/>
    <lineage>
        <taxon>Bacteria</taxon>
        <taxon>Pseudomonadati</taxon>
        <taxon>Planctomycetota</taxon>
        <taxon>Planctomycetia</taxon>
        <taxon>Pirellulales</taxon>
        <taxon>Pirellulaceae</taxon>
        <taxon>Stieleria</taxon>
    </lineage>
</organism>
<sequence length="301" mass="33818">MRNLCKLEAFATVSSIFSPARLRVTRLTIYLLVATTLIGTALLGPACCAQDAVVEESSSAAETASQPSSDEKPKERARKSYLGRVVAQPMSHLGASWLVRPERDDEENASESFQKLGLEPGMVLCDLGCGNGYWTLPMARKVGPEGAVYAVDIQREMLQKLRQRADQFGLKNIRPVLGTIDNPKLPQNKIDLLLMVDVYHEFSHPQSMLWEIRRSLTPTGVVALLEYRKEDPTVPIKLLHKMSKRQIMKEYEANGFKLVREYNELPWQHLMFFARDDSPLAAIEPEPTEQVLQRIGPAGEQ</sequence>
<dbReference type="GO" id="GO:0043770">
    <property type="term" value="F:demethylmenaquinone methyltransferase activity"/>
    <property type="evidence" value="ECO:0007669"/>
    <property type="project" value="UniProtKB-EC"/>
</dbReference>